<keyword evidence="7" id="KW-1185">Reference proteome</keyword>
<dbReference type="GO" id="GO:0016301">
    <property type="term" value="F:kinase activity"/>
    <property type="evidence" value="ECO:0007669"/>
    <property type="project" value="UniProtKB-KW"/>
</dbReference>
<dbReference type="Gene3D" id="3.30.565.10">
    <property type="entry name" value="Histidine kinase-like ATPase, C-terminal domain"/>
    <property type="match status" value="1"/>
</dbReference>
<evidence type="ECO:0000256" key="2">
    <source>
        <dbReference type="ARBA" id="ARBA00022777"/>
    </source>
</evidence>
<evidence type="ECO:0000256" key="4">
    <source>
        <dbReference type="SAM" id="Phobius"/>
    </source>
</evidence>
<evidence type="ECO:0000256" key="3">
    <source>
        <dbReference type="ARBA" id="ARBA00023012"/>
    </source>
</evidence>
<comment type="caution">
    <text evidence="6">The sequence shown here is derived from an EMBL/GenBank/DDBJ whole genome shotgun (WGS) entry which is preliminary data.</text>
</comment>
<evidence type="ECO:0000256" key="1">
    <source>
        <dbReference type="ARBA" id="ARBA00022679"/>
    </source>
</evidence>
<feature type="transmembrane region" description="Helical" evidence="4">
    <location>
        <begin position="47"/>
        <end position="66"/>
    </location>
</feature>
<dbReference type="PANTHER" id="PTHR24421:SF61">
    <property type="entry name" value="OXYGEN SENSOR HISTIDINE KINASE NREB"/>
    <property type="match status" value="1"/>
</dbReference>
<keyword evidence="4" id="KW-0472">Membrane</keyword>
<accession>A0A8J3LGC0</accession>
<feature type="transmembrane region" description="Helical" evidence="4">
    <location>
        <begin position="104"/>
        <end position="124"/>
    </location>
</feature>
<keyword evidence="2" id="KW-0418">Kinase</keyword>
<feature type="transmembrane region" description="Helical" evidence="4">
    <location>
        <begin position="144"/>
        <end position="170"/>
    </location>
</feature>
<proteinExistence type="predicted"/>
<dbReference type="GO" id="GO:0000160">
    <property type="term" value="P:phosphorelay signal transduction system"/>
    <property type="evidence" value="ECO:0007669"/>
    <property type="project" value="UniProtKB-KW"/>
</dbReference>
<organism evidence="6 7">
    <name type="scientific">Catellatospora methionotrophica</name>
    <dbReference type="NCBI Taxonomy" id="121620"/>
    <lineage>
        <taxon>Bacteria</taxon>
        <taxon>Bacillati</taxon>
        <taxon>Actinomycetota</taxon>
        <taxon>Actinomycetes</taxon>
        <taxon>Micromonosporales</taxon>
        <taxon>Micromonosporaceae</taxon>
        <taxon>Catellatospora</taxon>
    </lineage>
</organism>
<keyword evidence="4" id="KW-1133">Transmembrane helix</keyword>
<dbReference type="InterPro" id="IPR003594">
    <property type="entry name" value="HATPase_dom"/>
</dbReference>
<dbReference type="AlphaFoldDB" id="A0A8J3LGC0"/>
<dbReference type="PANTHER" id="PTHR24421">
    <property type="entry name" value="NITRATE/NITRITE SENSOR PROTEIN NARX-RELATED"/>
    <property type="match status" value="1"/>
</dbReference>
<evidence type="ECO:0000259" key="5">
    <source>
        <dbReference type="Pfam" id="PF13581"/>
    </source>
</evidence>
<keyword evidence="3" id="KW-0902">Two-component regulatory system</keyword>
<sequence length="378" mass="38711">MGAATVGTSAPPLRATTARLAAWARLGLMAVAVTLVPLTLVAPVSAATSLTVLALVAAWTSAYAYTALRTGLTGALTCADTLITAATCLNIGQLVPLQQVTAGASWVQVLLTTCLLGICFVWPWQVSVPVGLTLAAVFALGLRLAGVPALGAGAVAVAQVLLIATVMGLVRRAGRDADVTLAAAQADARAAAIEQARRGDELRQLSLLHDTALATLTTIAAVDTTPFAAVVRQRSASDVRALSGPATKPEIGAVSLPERLAAVVDQAPPELRVRLASAACTVPGDVAEALCCAVGEALVNVSRHAGVPDVEVRVEAPPGRVIVHVADHGAGFDLTTVGPHRYGVRNSITGRLDAVGCRVHLASATGEGTRWTFEWPHE</sequence>
<dbReference type="InterPro" id="IPR050482">
    <property type="entry name" value="Sensor_HK_TwoCompSys"/>
</dbReference>
<dbReference type="InterPro" id="IPR036890">
    <property type="entry name" value="HATPase_C_sf"/>
</dbReference>
<keyword evidence="1" id="KW-0808">Transferase</keyword>
<gene>
    <name evidence="6" type="ORF">Cme02nite_33560</name>
</gene>
<dbReference type="Pfam" id="PF13581">
    <property type="entry name" value="HATPase_c_2"/>
    <property type="match status" value="1"/>
</dbReference>
<keyword evidence="4" id="KW-0812">Transmembrane</keyword>
<feature type="transmembrane region" description="Helical" evidence="4">
    <location>
        <begin position="20"/>
        <end position="40"/>
    </location>
</feature>
<dbReference type="Proteomes" id="UP000660339">
    <property type="component" value="Unassembled WGS sequence"/>
</dbReference>
<dbReference type="SUPFAM" id="SSF55874">
    <property type="entry name" value="ATPase domain of HSP90 chaperone/DNA topoisomerase II/histidine kinase"/>
    <property type="match status" value="1"/>
</dbReference>
<reference evidence="6" key="1">
    <citation type="submission" date="2021-01" db="EMBL/GenBank/DDBJ databases">
        <title>Whole genome shotgun sequence of Catellatospora methionotrophica NBRC 14553.</title>
        <authorList>
            <person name="Komaki H."/>
            <person name="Tamura T."/>
        </authorList>
    </citation>
    <scope>NUCLEOTIDE SEQUENCE</scope>
    <source>
        <strain evidence="6">NBRC 14553</strain>
    </source>
</reference>
<protein>
    <recommendedName>
        <fullName evidence="5">Histidine kinase/HSP90-like ATPase domain-containing protein</fullName>
    </recommendedName>
</protein>
<name>A0A8J3LGC0_9ACTN</name>
<dbReference type="RefSeq" id="WP_166379268.1">
    <property type="nucleotide sequence ID" value="NZ_BAAATT010000005.1"/>
</dbReference>
<feature type="domain" description="Histidine kinase/HSP90-like ATPase" evidence="5">
    <location>
        <begin position="272"/>
        <end position="338"/>
    </location>
</feature>
<evidence type="ECO:0000313" key="7">
    <source>
        <dbReference type="Proteomes" id="UP000660339"/>
    </source>
</evidence>
<dbReference type="EMBL" id="BONJ01000019">
    <property type="protein sequence ID" value="GIG15024.1"/>
    <property type="molecule type" value="Genomic_DNA"/>
</dbReference>
<evidence type="ECO:0000313" key="6">
    <source>
        <dbReference type="EMBL" id="GIG15024.1"/>
    </source>
</evidence>